<dbReference type="Pfam" id="PF05873">
    <property type="entry name" value="Mt_ATP-synt_D"/>
    <property type="match status" value="1"/>
</dbReference>
<dbReference type="AlphaFoldDB" id="A0A316UEM5"/>
<dbReference type="Gene3D" id="6.10.280.70">
    <property type="match status" value="1"/>
</dbReference>
<sequence>MSAVNWNQIFRSLNLGKNTSASLQAFRKRSEDARRALAVLKEQKTDVDFQHYRSVLKNDEVVSQAEKILKDFKPVTYDVSAQIKAIDAFGSKASEQAKATEDKIASELKDLKSTLDNIKSARPFEQLTVDEIIAARPEIKKTVEEMVKKGKWTVPGYEEKFGNLSVL</sequence>
<keyword evidence="9 11" id="KW-0496">Mitochondrion</keyword>
<keyword evidence="6 11" id="KW-0375">Hydrogen ion transport</keyword>
<dbReference type="InterPro" id="IPR036228">
    <property type="entry name" value="ATP_synth_F0_dsu_sf_mt"/>
</dbReference>
<reference evidence="12 13" key="1">
    <citation type="journal article" date="2018" name="Mol. Biol. Evol.">
        <title>Broad Genomic Sampling Reveals a Smut Pathogenic Ancestry of the Fungal Clade Ustilaginomycotina.</title>
        <authorList>
            <person name="Kijpornyongpan T."/>
            <person name="Mondo S.J."/>
            <person name="Barry K."/>
            <person name="Sandor L."/>
            <person name="Lee J."/>
            <person name="Lipzen A."/>
            <person name="Pangilinan J."/>
            <person name="LaButti K."/>
            <person name="Hainaut M."/>
            <person name="Henrissat B."/>
            <person name="Grigoriev I.V."/>
            <person name="Spatafora J.W."/>
            <person name="Aime M.C."/>
        </authorList>
    </citation>
    <scope>NUCLEOTIDE SEQUENCE [LARGE SCALE GENOMIC DNA]</scope>
    <source>
        <strain evidence="12 13">MCA 4718</strain>
    </source>
</reference>
<evidence type="ECO:0000256" key="1">
    <source>
        <dbReference type="ARBA" id="ARBA00004273"/>
    </source>
</evidence>
<evidence type="ECO:0000256" key="2">
    <source>
        <dbReference type="ARBA" id="ARBA00006842"/>
    </source>
</evidence>
<evidence type="ECO:0000256" key="9">
    <source>
        <dbReference type="ARBA" id="ARBA00023128"/>
    </source>
</evidence>
<evidence type="ECO:0000256" key="11">
    <source>
        <dbReference type="PIRNR" id="PIRNR005514"/>
    </source>
</evidence>
<dbReference type="GO" id="GO:0015078">
    <property type="term" value="F:proton transmembrane transporter activity"/>
    <property type="evidence" value="ECO:0007669"/>
    <property type="project" value="InterPro"/>
</dbReference>
<evidence type="ECO:0000256" key="5">
    <source>
        <dbReference type="ARBA" id="ARBA00022547"/>
    </source>
</evidence>
<organism evidence="12 13">
    <name type="scientific">Pseudomicrostroma glucosiphilum</name>
    <dbReference type="NCBI Taxonomy" id="1684307"/>
    <lineage>
        <taxon>Eukaryota</taxon>
        <taxon>Fungi</taxon>
        <taxon>Dikarya</taxon>
        <taxon>Basidiomycota</taxon>
        <taxon>Ustilaginomycotina</taxon>
        <taxon>Exobasidiomycetes</taxon>
        <taxon>Microstromatales</taxon>
        <taxon>Microstromatales incertae sedis</taxon>
        <taxon>Pseudomicrostroma</taxon>
    </lineage>
</organism>
<comment type="function">
    <text evidence="11">Mitochondrial membrane ATP synthase (F(1)F(0) ATP synthase or Complex V) produces ATP from ADP in the presence of a proton gradient across the membrane which is generated by electron transport complexes of the respiratory chain. F-type ATPases consist of two structural domains, F(1) - containing the extramembraneous catalytic core, and F(0) - containing the membrane proton channel, linked together by a central stalk and a peripheral stalk. During catalysis, ATP synthesis in the catalytic domain of F(1) is coupled via a rotary mechanism of the central stalk subunits to proton translocation.</text>
</comment>
<dbReference type="PIRSF" id="PIRSF005514">
    <property type="entry name" value="ATPase_F0_D_mt"/>
    <property type="match status" value="1"/>
</dbReference>
<evidence type="ECO:0000256" key="6">
    <source>
        <dbReference type="ARBA" id="ARBA00022781"/>
    </source>
</evidence>
<comment type="subcellular location">
    <subcellularLocation>
        <location evidence="1 11">Mitochondrion inner membrane</location>
    </subcellularLocation>
</comment>
<dbReference type="InterPro" id="IPR008689">
    <property type="entry name" value="ATP_synth_F0_dsu_mt"/>
</dbReference>
<proteinExistence type="inferred from homology"/>
<evidence type="ECO:0000313" key="13">
    <source>
        <dbReference type="Proteomes" id="UP000245942"/>
    </source>
</evidence>
<dbReference type="STRING" id="1684307.A0A316UEM5"/>
<evidence type="ECO:0000256" key="3">
    <source>
        <dbReference type="ARBA" id="ARBA00021688"/>
    </source>
</evidence>
<keyword evidence="4 11" id="KW-0813">Transport</keyword>
<dbReference type="GO" id="GO:0005743">
    <property type="term" value="C:mitochondrial inner membrane"/>
    <property type="evidence" value="ECO:0007669"/>
    <property type="project" value="UniProtKB-SubCell"/>
</dbReference>
<keyword evidence="5" id="KW-0138">CF(0)</keyword>
<protein>
    <recommendedName>
        <fullName evidence="3 11">ATP synthase subunit d, mitochondrial</fullName>
    </recommendedName>
</protein>
<dbReference type="OrthoDB" id="35799at2759"/>
<dbReference type="PANTHER" id="PTHR12700">
    <property type="entry name" value="ATP SYNTHASE SUBUNIT D, MITOCHONDRIAL"/>
    <property type="match status" value="1"/>
</dbReference>
<gene>
    <name evidence="12" type="ORF">BCV69DRAFT_282276</name>
</gene>
<dbReference type="GO" id="GO:0015986">
    <property type="term" value="P:proton motive force-driven ATP synthesis"/>
    <property type="evidence" value="ECO:0007669"/>
    <property type="project" value="UniProtKB-UniRule"/>
</dbReference>
<keyword evidence="8 11" id="KW-0406">Ion transport</keyword>
<dbReference type="RefSeq" id="XP_025348715.1">
    <property type="nucleotide sequence ID" value="XM_025492303.1"/>
</dbReference>
<evidence type="ECO:0000256" key="4">
    <source>
        <dbReference type="ARBA" id="ARBA00022448"/>
    </source>
</evidence>
<comment type="similarity">
    <text evidence="2 11">Belongs to the ATPase d subunit family.</text>
</comment>
<keyword evidence="13" id="KW-1185">Reference proteome</keyword>
<keyword evidence="10 11" id="KW-0472">Membrane</keyword>
<dbReference type="SUPFAM" id="SSF161065">
    <property type="entry name" value="ATP synthase D chain-like"/>
    <property type="match status" value="1"/>
</dbReference>
<dbReference type="GeneID" id="37014037"/>
<dbReference type="Proteomes" id="UP000245942">
    <property type="component" value="Unassembled WGS sequence"/>
</dbReference>
<dbReference type="EMBL" id="KZ819325">
    <property type="protein sequence ID" value="PWN21555.1"/>
    <property type="molecule type" value="Genomic_DNA"/>
</dbReference>
<evidence type="ECO:0000256" key="7">
    <source>
        <dbReference type="ARBA" id="ARBA00022792"/>
    </source>
</evidence>
<name>A0A316UEM5_9BASI</name>
<accession>A0A316UEM5</accession>
<evidence type="ECO:0000313" key="12">
    <source>
        <dbReference type="EMBL" id="PWN21555.1"/>
    </source>
</evidence>
<evidence type="ECO:0000256" key="10">
    <source>
        <dbReference type="ARBA" id="ARBA00023136"/>
    </source>
</evidence>
<dbReference type="GO" id="GO:0045259">
    <property type="term" value="C:proton-transporting ATP synthase complex"/>
    <property type="evidence" value="ECO:0007669"/>
    <property type="project" value="UniProtKB-KW"/>
</dbReference>
<evidence type="ECO:0000256" key="8">
    <source>
        <dbReference type="ARBA" id="ARBA00023065"/>
    </source>
</evidence>
<keyword evidence="7 11" id="KW-0999">Mitochondrion inner membrane</keyword>